<dbReference type="GO" id="GO:0051537">
    <property type="term" value="F:2 iron, 2 sulfur cluster binding"/>
    <property type="evidence" value="ECO:0007669"/>
    <property type="project" value="UniProtKB-KW"/>
</dbReference>
<keyword evidence="3" id="KW-0560">Oxidoreductase</keyword>
<evidence type="ECO:0000256" key="5">
    <source>
        <dbReference type="ARBA" id="ARBA00023014"/>
    </source>
</evidence>
<protein>
    <submittedName>
        <fullName evidence="8">Nitrite reductase small subunit NirD</fullName>
    </submittedName>
</protein>
<keyword evidence="6" id="KW-0534">Nitrate assimilation</keyword>
<reference evidence="8" key="1">
    <citation type="submission" date="2020-11" db="EMBL/GenBank/DDBJ databases">
        <title>Nocardioides sp. nov., isolated from Soil of Cynanchum wilfordii Hemsley rhizosphere.</title>
        <authorList>
            <person name="Lee J.-S."/>
            <person name="Suh M.K."/>
            <person name="Kim J.-S."/>
        </authorList>
    </citation>
    <scope>NUCLEOTIDE SEQUENCE</scope>
    <source>
        <strain evidence="8">KCTC 19275</strain>
    </source>
</reference>
<dbReference type="RefSeq" id="WP_194708651.1">
    <property type="nucleotide sequence ID" value="NZ_JADKPN010000015.1"/>
</dbReference>
<keyword evidence="4" id="KW-0408">Iron</keyword>
<dbReference type="Proteomes" id="UP000640489">
    <property type="component" value="Unassembled WGS sequence"/>
</dbReference>
<dbReference type="GO" id="GO:0016705">
    <property type="term" value="F:oxidoreductase activity, acting on paired donors, with incorporation or reduction of molecular oxygen"/>
    <property type="evidence" value="ECO:0007669"/>
    <property type="project" value="UniProtKB-ARBA"/>
</dbReference>
<evidence type="ECO:0000256" key="1">
    <source>
        <dbReference type="ARBA" id="ARBA00022714"/>
    </source>
</evidence>
<evidence type="ECO:0000256" key="3">
    <source>
        <dbReference type="ARBA" id="ARBA00023002"/>
    </source>
</evidence>
<dbReference type="InterPro" id="IPR012748">
    <property type="entry name" value="Rieske-like_NirD"/>
</dbReference>
<dbReference type="PROSITE" id="PS51300">
    <property type="entry name" value="NIRD"/>
    <property type="match status" value="1"/>
</dbReference>
<dbReference type="Pfam" id="PF13806">
    <property type="entry name" value="Rieske_2"/>
    <property type="match status" value="1"/>
</dbReference>
<dbReference type="InterPro" id="IPR017941">
    <property type="entry name" value="Rieske_2Fe-2S"/>
</dbReference>
<dbReference type="EMBL" id="JADKPN010000015">
    <property type="protein sequence ID" value="MBF4765475.1"/>
    <property type="molecule type" value="Genomic_DNA"/>
</dbReference>
<dbReference type="SUPFAM" id="SSF50022">
    <property type="entry name" value="ISP domain"/>
    <property type="match status" value="1"/>
</dbReference>
<dbReference type="GO" id="GO:0008942">
    <property type="term" value="F:nitrite reductase [NAD(P)H] activity"/>
    <property type="evidence" value="ECO:0007669"/>
    <property type="project" value="InterPro"/>
</dbReference>
<dbReference type="GO" id="GO:0004497">
    <property type="term" value="F:monooxygenase activity"/>
    <property type="evidence" value="ECO:0007669"/>
    <property type="project" value="UniProtKB-ARBA"/>
</dbReference>
<dbReference type="PANTHER" id="PTHR40562">
    <property type="match status" value="1"/>
</dbReference>
<evidence type="ECO:0000313" key="9">
    <source>
        <dbReference type="Proteomes" id="UP000640489"/>
    </source>
</evidence>
<dbReference type="InterPro" id="IPR017881">
    <property type="entry name" value="NirD"/>
</dbReference>
<dbReference type="GO" id="GO:0046872">
    <property type="term" value="F:metal ion binding"/>
    <property type="evidence" value="ECO:0007669"/>
    <property type="project" value="UniProtKB-KW"/>
</dbReference>
<organism evidence="8 9">
    <name type="scientific">Nocardioides islandensis</name>
    <dbReference type="NCBI Taxonomy" id="433663"/>
    <lineage>
        <taxon>Bacteria</taxon>
        <taxon>Bacillati</taxon>
        <taxon>Actinomycetota</taxon>
        <taxon>Actinomycetes</taxon>
        <taxon>Propionibacteriales</taxon>
        <taxon>Nocardioidaceae</taxon>
        <taxon>Nocardioides</taxon>
    </lineage>
</organism>
<comment type="caution">
    <text evidence="8">The sequence shown here is derived from an EMBL/GenBank/DDBJ whole genome shotgun (WGS) entry which is preliminary data.</text>
</comment>
<keyword evidence="5" id="KW-0411">Iron-sulfur</keyword>
<evidence type="ECO:0000256" key="6">
    <source>
        <dbReference type="ARBA" id="ARBA00023063"/>
    </source>
</evidence>
<keyword evidence="2" id="KW-0479">Metal-binding</keyword>
<name>A0A930VKD3_9ACTN</name>
<dbReference type="CDD" id="cd03529">
    <property type="entry name" value="Rieske_NirD"/>
    <property type="match status" value="1"/>
</dbReference>
<gene>
    <name evidence="8" type="primary">nirD</name>
    <name evidence="8" type="ORF">ISU07_20275</name>
</gene>
<accession>A0A930VKD3</accession>
<proteinExistence type="predicted"/>
<keyword evidence="9" id="KW-1185">Reference proteome</keyword>
<keyword evidence="1" id="KW-0001">2Fe-2S</keyword>
<dbReference type="Gene3D" id="2.102.10.10">
    <property type="entry name" value="Rieske [2Fe-2S] iron-sulphur domain"/>
    <property type="match status" value="1"/>
</dbReference>
<evidence type="ECO:0000256" key="4">
    <source>
        <dbReference type="ARBA" id="ARBA00023004"/>
    </source>
</evidence>
<sequence length="134" mass="14692">MVPTEEWLPVCRLAELEVGLGASALVHGHAMAIFRGADDEVYAVGNHDPFDRTVVLSRGIMGSREGVPIVGSPRHRHVFDLRTGRCLDDEHVSVPAYEVRVVEGVILVGRRRSMLVEPGEPLGEPVSRPGDLRH</sequence>
<dbReference type="NCBIfam" id="TIGR02378">
    <property type="entry name" value="nirD_assim_sml"/>
    <property type="match status" value="1"/>
</dbReference>
<evidence type="ECO:0000256" key="2">
    <source>
        <dbReference type="ARBA" id="ARBA00022723"/>
    </source>
</evidence>
<evidence type="ECO:0000259" key="7">
    <source>
        <dbReference type="PROSITE" id="PS51296"/>
    </source>
</evidence>
<evidence type="ECO:0000313" key="8">
    <source>
        <dbReference type="EMBL" id="MBF4765475.1"/>
    </source>
</evidence>
<dbReference type="PANTHER" id="PTHR40562:SF1">
    <property type="entry name" value="NITRITE REDUCTASE (NADH) SMALL SUBUNIT"/>
    <property type="match status" value="1"/>
</dbReference>
<feature type="domain" description="Rieske" evidence="7">
    <location>
        <begin position="8"/>
        <end position="108"/>
    </location>
</feature>
<dbReference type="PROSITE" id="PS51296">
    <property type="entry name" value="RIESKE"/>
    <property type="match status" value="1"/>
</dbReference>
<dbReference type="GO" id="GO:0042128">
    <property type="term" value="P:nitrate assimilation"/>
    <property type="evidence" value="ECO:0007669"/>
    <property type="project" value="UniProtKB-KW"/>
</dbReference>
<dbReference type="AlphaFoldDB" id="A0A930VKD3"/>
<dbReference type="InterPro" id="IPR036922">
    <property type="entry name" value="Rieske_2Fe-2S_sf"/>
</dbReference>